<dbReference type="GO" id="GO:0005694">
    <property type="term" value="C:chromosome"/>
    <property type="evidence" value="ECO:0007669"/>
    <property type="project" value="UniProtKB-SubCell"/>
</dbReference>
<feature type="compositionally biased region" description="Acidic residues" evidence="10">
    <location>
        <begin position="147"/>
        <end position="156"/>
    </location>
</feature>
<dbReference type="GO" id="GO:0140673">
    <property type="term" value="P:transcription elongation-coupled chromatin remodeling"/>
    <property type="evidence" value="ECO:0007669"/>
    <property type="project" value="InterPro"/>
</dbReference>
<evidence type="ECO:0000259" key="11">
    <source>
        <dbReference type="PROSITE" id="PS50126"/>
    </source>
</evidence>
<dbReference type="InterPro" id="IPR035019">
    <property type="entry name" value="Spt6_SH2_N"/>
</dbReference>
<evidence type="ECO:0000256" key="1">
    <source>
        <dbReference type="ARBA" id="ARBA00004123"/>
    </source>
</evidence>
<dbReference type="FunFam" id="1.10.10.2740:FF:000002">
    <property type="entry name" value="Transcription elongation factor Spt6"/>
    <property type="match status" value="1"/>
</dbReference>
<dbReference type="Pfam" id="PF22706">
    <property type="entry name" value="Tex_central_region"/>
    <property type="match status" value="1"/>
</dbReference>
<dbReference type="InterPro" id="IPR035420">
    <property type="entry name" value="Spt6_SH2"/>
</dbReference>
<dbReference type="PROSITE" id="PS50126">
    <property type="entry name" value="S1"/>
    <property type="match status" value="1"/>
</dbReference>
<dbReference type="GO" id="GO:0042393">
    <property type="term" value="F:histone binding"/>
    <property type="evidence" value="ECO:0007669"/>
    <property type="project" value="TreeGrafter"/>
</dbReference>
<dbReference type="Gene3D" id="1.10.150.850">
    <property type="entry name" value="Spt6, helix-hairpin-helix domain"/>
    <property type="match status" value="1"/>
</dbReference>
<dbReference type="InterPro" id="IPR028231">
    <property type="entry name" value="Spt6_YqgF"/>
</dbReference>
<feature type="region of interest" description="Disordered" evidence="10">
    <location>
        <begin position="1193"/>
        <end position="1212"/>
    </location>
</feature>
<keyword evidence="5" id="KW-0727">SH2 domain</keyword>
<dbReference type="PIRSF" id="PIRSF036947">
    <property type="entry name" value="Spt6"/>
    <property type="match status" value="1"/>
</dbReference>
<evidence type="ECO:0000256" key="8">
    <source>
        <dbReference type="ARBA" id="ARBA00093389"/>
    </source>
</evidence>
<dbReference type="GO" id="GO:0031491">
    <property type="term" value="F:nucleosome binding"/>
    <property type="evidence" value="ECO:0007669"/>
    <property type="project" value="TreeGrafter"/>
</dbReference>
<dbReference type="GO" id="GO:0003677">
    <property type="term" value="F:DNA binding"/>
    <property type="evidence" value="ECO:0007669"/>
    <property type="project" value="InterPro"/>
</dbReference>
<dbReference type="FunFam" id="3.30.420.140:FF:000007">
    <property type="entry name" value="Transcription elongation factor SPT6"/>
    <property type="match status" value="1"/>
</dbReference>
<evidence type="ECO:0000313" key="12">
    <source>
        <dbReference type="EMBL" id="KAK2070213.1"/>
    </source>
</evidence>
<feature type="region of interest" description="Disordered" evidence="10">
    <location>
        <begin position="1"/>
        <end position="184"/>
    </location>
</feature>
<dbReference type="InterPro" id="IPR035018">
    <property type="entry name" value="Spt6_SH2_C"/>
</dbReference>
<dbReference type="Gene3D" id="3.30.420.140">
    <property type="entry name" value="YqgF/RNase H-like domain"/>
    <property type="match status" value="1"/>
</dbReference>
<dbReference type="PANTHER" id="PTHR10145">
    <property type="entry name" value="TRANSCRIPTION ELONGATION FACTOR SPT6"/>
    <property type="match status" value="1"/>
</dbReference>
<feature type="compositionally biased region" description="Acidic residues" evidence="10">
    <location>
        <begin position="42"/>
        <end position="53"/>
    </location>
</feature>
<dbReference type="SUPFAM" id="SSF47781">
    <property type="entry name" value="RuvA domain 2-like"/>
    <property type="match status" value="2"/>
</dbReference>
<keyword evidence="6 9" id="KW-0804">Transcription</keyword>
<dbReference type="Gene3D" id="3.30.505.10">
    <property type="entry name" value="SH2 domain"/>
    <property type="match status" value="2"/>
</dbReference>
<dbReference type="InterPro" id="IPR042066">
    <property type="entry name" value="Spt6_death-like"/>
</dbReference>
<keyword evidence="7 9" id="KW-0539">Nucleus</keyword>
<dbReference type="SUPFAM" id="SSF50249">
    <property type="entry name" value="Nucleic acid-binding proteins"/>
    <property type="match status" value="1"/>
</dbReference>
<feature type="compositionally biased region" description="Basic and acidic residues" evidence="10">
    <location>
        <begin position="129"/>
        <end position="142"/>
    </location>
</feature>
<dbReference type="SUPFAM" id="SSF53098">
    <property type="entry name" value="Ribonuclease H-like"/>
    <property type="match status" value="1"/>
</dbReference>
<comment type="subcellular location">
    <subcellularLocation>
        <location evidence="2">Chromosome</location>
    </subcellularLocation>
    <subcellularLocation>
        <location evidence="1 9">Nucleus</location>
    </subcellularLocation>
</comment>
<dbReference type="Pfam" id="PF17674">
    <property type="entry name" value="HHH_9"/>
    <property type="match status" value="1"/>
</dbReference>
<evidence type="ECO:0000256" key="9">
    <source>
        <dbReference type="PIRNR" id="PIRNR036947"/>
    </source>
</evidence>
<comment type="similarity">
    <text evidence="3 9">Belongs to the SPT6 family.</text>
</comment>
<dbReference type="InterPro" id="IPR028083">
    <property type="entry name" value="Spt6_acidic_N_dom"/>
</dbReference>
<dbReference type="InterPro" id="IPR010994">
    <property type="entry name" value="RuvA_2-like"/>
</dbReference>
<feature type="compositionally biased region" description="Acidic residues" evidence="10">
    <location>
        <begin position="11"/>
        <end position="24"/>
    </location>
</feature>
<comment type="caution">
    <text evidence="12">The sequence shown here is derived from an EMBL/GenBank/DDBJ whole genome shotgun (WGS) entry which is preliminary data.</text>
</comment>
<dbReference type="InterPro" id="IPR032706">
    <property type="entry name" value="Spt6_HHH"/>
</dbReference>
<evidence type="ECO:0000313" key="13">
    <source>
        <dbReference type="Proteomes" id="UP001217918"/>
    </source>
</evidence>
<dbReference type="Pfam" id="PF14633">
    <property type="entry name" value="SH2_2"/>
    <property type="match status" value="1"/>
</dbReference>
<dbReference type="InterPro" id="IPR037027">
    <property type="entry name" value="YqgF/RNaseH-like_dom_sf"/>
</dbReference>
<feature type="domain" description="S1 motif" evidence="11">
    <location>
        <begin position="1096"/>
        <end position="1163"/>
    </location>
</feature>
<feature type="compositionally biased region" description="Acidic residues" evidence="10">
    <location>
        <begin position="170"/>
        <end position="184"/>
    </location>
</feature>
<dbReference type="Gene3D" id="1.10.3500.10">
    <property type="entry name" value="Tex N-terminal region-like"/>
    <property type="match status" value="1"/>
</dbReference>
<dbReference type="Pfam" id="PF14641">
    <property type="entry name" value="HTH_44"/>
    <property type="match status" value="1"/>
</dbReference>
<dbReference type="GO" id="GO:0034728">
    <property type="term" value="P:nucleosome organization"/>
    <property type="evidence" value="ECO:0007669"/>
    <property type="project" value="TreeGrafter"/>
</dbReference>
<dbReference type="InterPro" id="IPR055179">
    <property type="entry name" value="Tex-like_central_region"/>
</dbReference>
<dbReference type="Pfam" id="PF14635">
    <property type="entry name" value="HHH_7"/>
    <property type="match status" value="1"/>
</dbReference>
<keyword evidence="4" id="KW-0158">Chromosome</keyword>
<evidence type="ECO:0000256" key="10">
    <source>
        <dbReference type="SAM" id="MobiDB-lite"/>
    </source>
</evidence>
<name>A0AAD9I3D4_9PEZI</name>
<dbReference type="PANTHER" id="PTHR10145:SF6">
    <property type="entry name" value="TRANSCRIPTION ELONGATION FACTOR SPT6"/>
    <property type="match status" value="1"/>
</dbReference>
<evidence type="ECO:0000256" key="6">
    <source>
        <dbReference type="ARBA" id="ARBA00023163"/>
    </source>
</evidence>
<evidence type="ECO:0000256" key="3">
    <source>
        <dbReference type="ARBA" id="ARBA00009253"/>
    </source>
</evidence>
<sequence length="1383" mass="159982">MSNDLRNLIDGEAELDEEDDESFDESAPQSRRKDGDNRLDDSSEEEEDDDDEEEARKIREGFIVDEEEDEEDEDANDREQRAKPKKRRREREEDEQLDEEDLDLIGEAMPDWERKAQQPQKKFKRLKQGHRDEERHTERRGLASEIFSDEDDEVDEDRPYGRPDRRAPADEFEGFIEDDYSEDDEERLKRQADMEVARPRDKVSFLDTTGLDKDALDDMEAIFGSGEYDWALQKEEEDEDRERDDQNIELKDVFEPSQLKEKLLTDEDNEIRVTDEPERFQLDRKPFKDLNVGPDQFKEEIRYITGLLWPKKRLPQDLHSPFQKAIQKVLEFFVVDGFEVPYVFQVRRDYLIHPRRSRSGSNSTPEVEKLLNQDDLWRILELDLKFRSLLQKRNALERTFDNLKGVSGVQDDVLETMIPQAVTMEEVQDLQDYLNFRYSAELRDVQAAANSTGRELRRPGAKSAVFERIRQSKVYDFVRSIGMTPDRLAKNALREGKKETSEDAAKRPMELADCLTSPDFATGDFVLSAARQMYAEELFHSPRMRKHFRIHFYGAGVVSCRRTEKGLRRIDELHPYYEIKYLINQTIVDLADRPEVFLKMMKAEEEGLVEIQVSLEQEREFKRQLFGEFASDNFSELADAWNEERRNILDVAFARLEKVISKGVKDSLRTACQEELLQACRQEYMNRLDQQPKVPDGLPPGTTPRVLALSNGGSELHRAPVHWAWVEEEGRVLDNGAFTNLARDESQREAFVELVRAKRPDLIAISGWSADTHRLVREVETLINEKGLMGPDYEDEKTSEFRSDLLTVVIVNDEVARLYKDSARGIKDYPNLSALTRYCVALVKYLQNPLKEYAALGKDVVSLSIHPYQQYLPQDKLLRHLETAMVDVVNLVGVDINEAMGNPYTANLLPYISGLGPRKATLLVKGINANGGSVNSRDELVGDPSRHKLPVLGPLVWNNAASFLYVEYDNTNPESDPLDNTRIHPEDYDLARKVAADALGLDEEDVKAEVDENGVSAVVRKLFKDDEQDKVNELVLEEYAEQLETQFSQRKRATLETIRAELTGPFEEIRKKYRMLDSEQIFTLFTGETRDTLSEGMIVPINVRVVKEDFAVIKLDCGIEGRIEAHDVSYRQSLKDMLSVGQIARAKLVELNRRDFAAKLTMREEDLRKPYRPNRVHSHKHWDFRLEEDDREELREKDKTTAPGEAVIRPSSKGNDHLAVTWKVTDGVYQHIDVLELQKENEFSVGKKLCVGGMSSKYVYTDLDDLIVNHVKKLAQKVDEMTRHEKFQKGSRAELEKWLTTYMDANPTRASYAFCVDTKHPGYFTLCFKESRQSKVFAWPVRVLPGGYELMKLQYGEMVTLCNGFKMQYQSQKQKMQQAGPRH</sequence>
<dbReference type="GO" id="GO:0008023">
    <property type="term" value="C:transcription elongation factor complex"/>
    <property type="evidence" value="ECO:0007669"/>
    <property type="project" value="TreeGrafter"/>
</dbReference>
<dbReference type="InterPro" id="IPR023319">
    <property type="entry name" value="Tex-like_HTH_dom_sf"/>
</dbReference>
<dbReference type="Proteomes" id="UP001217918">
    <property type="component" value="Unassembled WGS sequence"/>
</dbReference>
<feature type="compositionally biased region" description="Acidic residues" evidence="10">
    <location>
        <begin position="63"/>
        <end position="76"/>
    </location>
</feature>
<dbReference type="InterPro" id="IPR041692">
    <property type="entry name" value="HHH_9"/>
</dbReference>
<comment type="function">
    <text evidence="8">Histone H3-H4 chaperone that plays a role in maintenance of chromatin structure during RNA polymerase II transcription elongation thereby repressing transcription initiation from cryptic promoters. Mediates the reassembly of nucleosomes onto the promoters of at least a selected set of genes during repression; the nucleosome reassembly is essential for transcriptional repression. Essential for viability.</text>
</comment>
<dbReference type="EMBL" id="JAQQPM010000003">
    <property type="protein sequence ID" value="KAK2070213.1"/>
    <property type="molecule type" value="Genomic_DNA"/>
</dbReference>
<evidence type="ECO:0000256" key="5">
    <source>
        <dbReference type="ARBA" id="ARBA00022999"/>
    </source>
</evidence>
<dbReference type="Gene3D" id="1.10.10.650">
    <property type="entry name" value="RuvA domain 2-like"/>
    <property type="match status" value="1"/>
</dbReference>
<dbReference type="InterPro" id="IPR028088">
    <property type="entry name" value="Spt6_HTH_DNA-bd_dom"/>
</dbReference>
<dbReference type="InterPro" id="IPR012340">
    <property type="entry name" value="NA-bd_OB-fold"/>
</dbReference>
<keyword evidence="13" id="KW-1185">Reference proteome</keyword>
<proteinExistence type="inferred from homology"/>
<dbReference type="Pfam" id="PF14632">
    <property type="entry name" value="SPT6_acidic"/>
    <property type="match status" value="1"/>
</dbReference>
<evidence type="ECO:0000256" key="7">
    <source>
        <dbReference type="ARBA" id="ARBA00023242"/>
    </source>
</evidence>
<dbReference type="CDD" id="cd09918">
    <property type="entry name" value="SH2_Nterm_SPT6_like"/>
    <property type="match status" value="1"/>
</dbReference>
<reference evidence="12" key="1">
    <citation type="journal article" date="2023" name="Mol. Plant Microbe Interact.">
        <title>Elucidating the Obligate Nature and Biological Capacity of an Invasive Fungal Corn Pathogen.</title>
        <authorList>
            <person name="MacCready J.S."/>
            <person name="Roggenkamp E.M."/>
            <person name="Gdanetz K."/>
            <person name="Chilvers M.I."/>
        </authorList>
    </citation>
    <scope>NUCLEOTIDE SEQUENCE</scope>
    <source>
        <strain evidence="12">PM02</strain>
    </source>
</reference>
<protein>
    <recommendedName>
        <fullName evidence="9">Transcription elongation factor Spt6</fullName>
    </recommendedName>
</protein>
<comment type="function">
    <text evidence="9">Plays a role in maintenance of chromatin structure during RNA polymerase II transcription elongation thereby repressing transcription initiation from cryptic promoters. Mediates the reassembly of nucleosomes onto the promoters of at least a selected set of genes during repression; the nucleosome reassembly is essential for transcriptional repression.</text>
</comment>
<dbReference type="FunFam" id="3.30.505.10:FF:000065">
    <property type="entry name" value="Transcription elongation factor SPT6"/>
    <property type="match status" value="1"/>
</dbReference>
<dbReference type="InterPro" id="IPR023323">
    <property type="entry name" value="Tex-like_dom_sf"/>
</dbReference>
<dbReference type="CDD" id="cd09928">
    <property type="entry name" value="SH2_Cterm_SPT6_like"/>
    <property type="match status" value="1"/>
</dbReference>
<dbReference type="Gene3D" id="1.10.10.2740">
    <property type="entry name" value="Spt6, Death-like domain"/>
    <property type="match status" value="1"/>
</dbReference>
<organism evidence="12 13">
    <name type="scientific">Phyllachora maydis</name>
    <dbReference type="NCBI Taxonomy" id="1825666"/>
    <lineage>
        <taxon>Eukaryota</taxon>
        <taxon>Fungi</taxon>
        <taxon>Dikarya</taxon>
        <taxon>Ascomycota</taxon>
        <taxon>Pezizomycotina</taxon>
        <taxon>Sordariomycetes</taxon>
        <taxon>Sordariomycetidae</taxon>
        <taxon>Phyllachorales</taxon>
        <taxon>Phyllachoraceae</taxon>
        <taxon>Phyllachora</taxon>
    </lineage>
</organism>
<dbReference type="InterPro" id="IPR003029">
    <property type="entry name" value="S1_domain"/>
</dbReference>
<dbReference type="SUPFAM" id="SSF158832">
    <property type="entry name" value="Tex N-terminal region-like"/>
    <property type="match status" value="1"/>
</dbReference>
<dbReference type="Pfam" id="PF14639">
    <property type="entry name" value="YqgF"/>
    <property type="match status" value="1"/>
</dbReference>
<dbReference type="Gene3D" id="2.40.50.140">
    <property type="entry name" value="Nucleic acid-binding proteins"/>
    <property type="match status" value="1"/>
</dbReference>
<accession>A0AAD9I3D4</accession>
<feature type="compositionally biased region" description="Acidic residues" evidence="10">
    <location>
        <begin position="92"/>
        <end position="104"/>
    </location>
</feature>
<dbReference type="InterPro" id="IPR036860">
    <property type="entry name" value="SH2_dom_sf"/>
</dbReference>
<evidence type="ECO:0000256" key="4">
    <source>
        <dbReference type="ARBA" id="ARBA00022454"/>
    </source>
</evidence>
<dbReference type="InterPro" id="IPR017072">
    <property type="entry name" value="TF_Spt6"/>
</dbReference>
<dbReference type="InterPro" id="IPR012337">
    <property type="entry name" value="RNaseH-like_sf"/>
</dbReference>
<feature type="compositionally biased region" description="Basic and acidic residues" evidence="10">
    <location>
        <begin position="157"/>
        <end position="169"/>
    </location>
</feature>
<gene>
    <name evidence="12" type="ORF">P8C59_004726</name>
</gene>
<feature type="compositionally biased region" description="Basic and acidic residues" evidence="10">
    <location>
        <begin position="31"/>
        <end position="41"/>
    </location>
</feature>
<evidence type="ECO:0000256" key="2">
    <source>
        <dbReference type="ARBA" id="ARBA00004286"/>
    </source>
</evidence>